<proteinExistence type="predicted"/>
<dbReference type="EMBL" id="BKCJ010115510">
    <property type="protein sequence ID" value="GEX55819.1"/>
    <property type="molecule type" value="Genomic_DNA"/>
</dbReference>
<accession>A0A699H7T5</accession>
<reference evidence="2" key="1">
    <citation type="journal article" date="2019" name="Sci. Rep.">
        <title>Draft genome of Tanacetum cinerariifolium, the natural source of mosquito coil.</title>
        <authorList>
            <person name="Yamashiro T."/>
            <person name="Shiraishi A."/>
            <person name="Satake H."/>
            <person name="Nakayama K."/>
        </authorList>
    </citation>
    <scope>NUCLEOTIDE SEQUENCE</scope>
</reference>
<evidence type="ECO:0000313" key="2">
    <source>
        <dbReference type="EMBL" id="GEX55819.1"/>
    </source>
</evidence>
<dbReference type="AlphaFoldDB" id="A0A699H7T5"/>
<feature type="domain" description="Retrovirus-related Pol polyprotein from transposon TNT 1-94-like beta-barrel" evidence="1">
    <location>
        <begin position="91"/>
        <end position="135"/>
    </location>
</feature>
<organism evidence="2">
    <name type="scientific">Tanacetum cinerariifolium</name>
    <name type="common">Dalmatian daisy</name>
    <name type="synonym">Chrysanthemum cinerariifolium</name>
    <dbReference type="NCBI Taxonomy" id="118510"/>
    <lineage>
        <taxon>Eukaryota</taxon>
        <taxon>Viridiplantae</taxon>
        <taxon>Streptophyta</taxon>
        <taxon>Embryophyta</taxon>
        <taxon>Tracheophyta</taxon>
        <taxon>Spermatophyta</taxon>
        <taxon>Magnoliopsida</taxon>
        <taxon>eudicotyledons</taxon>
        <taxon>Gunneridae</taxon>
        <taxon>Pentapetalae</taxon>
        <taxon>asterids</taxon>
        <taxon>campanulids</taxon>
        <taxon>Asterales</taxon>
        <taxon>Asteraceae</taxon>
        <taxon>Asteroideae</taxon>
        <taxon>Anthemideae</taxon>
        <taxon>Anthemidinae</taxon>
        <taxon>Tanacetum</taxon>
    </lineage>
</organism>
<name>A0A699H7T5_TANCI</name>
<gene>
    <name evidence="2" type="ORF">Tci_327794</name>
</gene>
<dbReference type="Pfam" id="PF22936">
    <property type="entry name" value="Pol_BBD"/>
    <property type="match status" value="1"/>
</dbReference>
<protein>
    <recommendedName>
        <fullName evidence="1">Retrovirus-related Pol polyprotein from transposon TNT 1-94-like beta-barrel domain-containing protein</fullName>
    </recommendedName>
</protein>
<sequence length="141" mass="15491">MDDRNITMEEYIRLEEEKARRRDIDTCLVKYVKYVMIGKLTVRECQLSSSCNSAGHIEAVPAGYDIVPAGYDIVPAGHVLGDPRVDNDLGIVDSGCSRSMTGNKEMLDDFVQVKGSIVKFGGGDGRISGRGTIRTSKLDFK</sequence>
<evidence type="ECO:0000259" key="1">
    <source>
        <dbReference type="Pfam" id="PF22936"/>
    </source>
</evidence>
<comment type="caution">
    <text evidence="2">The sequence shown here is derived from an EMBL/GenBank/DDBJ whole genome shotgun (WGS) entry which is preliminary data.</text>
</comment>
<dbReference type="InterPro" id="IPR054722">
    <property type="entry name" value="PolX-like_BBD"/>
</dbReference>
<feature type="non-terminal residue" evidence="2">
    <location>
        <position position="141"/>
    </location>
</feature>